<dbReference type="SUPFAM" id="SSF51261">
    <property type="entry name" value="Duplicated hybrid motif"/>
    <property type="match status" value="1"/>
</dbReference>
<name>B3ES78_AMOA5</name>
<sequence>MKRRKTFTNWLITRHQVVIRNEENLAEKTTFSFSYAKLITLGCFTLILFVSLSLALSRTILGKWLNPAYIEQENNNKLIQLYTALEKLEERNTQQDKFIKLFQGIIEEKGNVVYKLDDSDTSKQFNSSNPTKLEPKDILESVEVDDVFAPLHNQAEEENTSYLAATSYKVATSLPELFLFTPLEGVITTPFDPKIEHYGLDIVGKENEPIKCIADGMVILSTWTVETGWIIIVQHSKNLVSVYKHNATLFKKAGNFVKSGEVIAIMGNSGEFSTGPHLHFELWYDGNAVNPQDFIPF</sequence>
<keyword evidence="2" id="KW-1133">Transmembrane helix</keyword>
<dbReference type="EMBL" id="CP001102">
    <property type="protein sequence ID" value="ACE06080.1"/>
    <property type="molecule type" value="Genomic_DNA"/>
</dbReference>
<feature type="transmembrane region" description="Helical" evidence="2">
    <location>
        <begin position="35"/>
        <end position="56"/>
    </location>
</feature>
<dbReference type="CDD" id="cd12797">
    <property type="entry name" value="M23_peptidase"/>
    <property type="match status" value="1"/>
</dbReference>
<keyword evidence="5" id="KW-1185">Reference proteome</keyword>
<accession>B3ES78</accession>
<dbReference type="HOGENOM" id="CLU_029425_8_0_10"/>
<dbReference type="InterPro" id="IPR016047">
    <property type="entry name" value="M23ase_b-sheet_dom"/>
</dbReference>
<dbReference type="Proteomes" id="UP000001227">
    <property type="component" value="Chromosome"/>
</dbReference>
<dbReference type="InterPro" id="IPR011055">
    <property type="entry name" value="Dup_hybrid_motif"/>
</dbReference>
<organism evidence="4 5">
    <name type="scientific">Amoebophilus asiaticus (strain 5a2)</name>
    <dbReference type="NCBI Taxonomy" id="452471"/>
    <lineage>
        <taxon>Bacteria</taxon>
        <taxon>Pseudomonadati</taxon>
        <taxon>Bacteroidota</taxon>
        <taxon>Cytophagia</taxon>
        <taxon>Cytophagales</taxon>
        <taxon>Amoebophilaceae</taxon>
        <taxon>Candidatus Amoebophilus</taxon>
    </lineage>
</organism>
<keyword evidence="2" id="KW-0472">Membrane</keyword>
<dbReference type="Gene3D" id="2.70.70.10">
    <property type="entry name" value="Glucose Permease (Domain IIA)"/>
    <property type="match status" value="1"/>
</dbReference>
<evidence type="ECO:0000259" key="3">
    <source>
        <dbReference type="Pfam" id="PF01551"/>
    </source>
</evidence>
<dbReference type="KEGG" id="aas:Aasi_0690"/>
<dbReference type="STRING" id="452471.Aasi_0690"/>
<evidence type="ECO:0000313" key="5">
    <source>
        <dbReference type="Proteomes" id="UP000001227"/>
    </source>
</evidence>
<keyword evidence="2" id="KW-0812">Transmembrane</keyword>
<evidence type="ECO:0000256" key="1">
    <source>
        <dbReference type="ARBA" id="ARBA00022729"/>
    </source>
</evidence>
<dbReference type="PANTHER" id="PTHR21666">
    <property type="entry name" value="PEPTIDASE-RELATED"/>
    <property type="match status" value="1"/>
</dbReference>
<reference evidence="4 5" key="1">
    <citation type="journal article" date="2010" name="J. Bacteriol.">
        <title>The genome of the amoeba symbiont 'Candidatus Amoebophilus asiaticus' reveals common mechanisms for host cell interaction among amoeba-associated bacteria.</title>
        <authorList>
            <person name="Schmitz-Esser S."/>
            <person name="Tischler P."/>
            <person name="Arnold R."/>
            <person name="Montanaro J."/>
            <person name="Wagner M."/>
            <person name="Rattei T."/>
            <person name="Horn M."/>
        </authorList>
    </citation>
    <scope>NUCLEOTIDE SEQUENCE [LARGE SCALE GENOMIC DNA]</scope>
    <source>
        <strain evidence="4 5">5a2</strain>
    </source>
</reference>
<dbReference type="GO" id="GO:0004222">
    <property type="term" value="F:metalloendopeptidase activity"/>
    <property type="evidence" value="ECO:0007669"/>
    <property type="project" value="TreeGrafter"/>
</dbReference>
<dbReference type="Pfam" id="PF01551">
    <property type="entry name" value="Peptidase_M23"/>
    <property type="match status" value="1"/>
</dbReference>
<dbReference type="RefSeq" id="WP_012472847.1">
    <property type="nucleotide sequence ID" value="NC_010830.1"/>
</dbReference>
<keyword evidence="1" id="KW-0732">Signal</keyword>
<dbReference type="eggNOG" id="COG0739">
    <property type="taxonomic scope" value="Bacteria"/>
</dbReference>
<protein>
    <recommendedName>
        <fullName evidence="3">M23ase beta-sheet core domain-containing protein</fullName>
    </recommendedName>
</protein>
<dbReference type="AlphaFoldDB" id="B3ES78"/>
<proteinExistence type="predicted"/>
<evidence type="ECO:0000313" key="4">
    <source>
        <dbReference type="EMBL" id="ACE06080.1"/>
    </source>
</evidence>
<dbReference type="PANTHER" id="PTHR21666:SF289">
    <property type="entry name" value="L-ALA--D-GLU ENDOPEPTIDASE"/>
    <property type="match status" value="1"/>
</dbReference>
<evidence type="ECO:0000256" key="2">
    <source>
        <dbReference type="SAM" id="Phobius"/>
    </source>
</evidence>
<feature type="domain" description="M23ase beta-sheet core" evidence="3">
    <location>
        <begin position="197"/>
        <end position="291"/>
    </location>
</feature>
<dbReference type="InterPro" id="IPR050570">
    <property type="entry name" value="Cell_wall_metabolism_enzyme"/>
</dbReference>
<gene>
    <name evidence="4" type="ordered locus">Aasi_0690</name>
</gene>